<accession>A0A0F6SEZ6</accession>
<proteinExistence type="predicted"/>
<protein>
    <recommendedName>
        <fullName evidence="4">HTH cro/C1-type domain-containing protein</fullName>
    </recommendedName>
</protein>
<dbReference type="KEGG" id="samy:DB32_003208"/>
<dbReference type="AlphaFoldDB" id="A0A0F6SEZ6"/>
<feature type="region of interest" description="Disordered" evidence="1">
    <location>
        <begin position="72"/>
        <end position="96"/>
    </location>
</feature>
<gene>
    <name evidence="2" type="ORF">DB32_003208</name>
</gene>
<organism evidence="2 3">
    <name type="scientific">Sandaracinus amylolyticus</name>
    <dbReference type="NCBI Taxonomy" id="927083"/>
    <lineage>
        <taxon>Bacteria</taxon>
        <taxon>Pseudomonadati</taxon>
        <taxon>Myxococcota</taxon>
        <taxon>Polyangia</taxon>
        <taxon>Polyangiales</taxon>
        <taxon>Sandaracinaceae</taxon>
        <taxon>Sandaracinus</taxon>
    </lineage>
</organism>
<dbReference type="EMBL" id="CP011125">
    <property type="protein sequence ID" value="AKF06059.1"/>
    <property type="molecule type" value="Genomic_DNA"/>
</dbReference>
<dbReference type="RefSeq" id="WP_053233270.1">
    <property type="nucleotide sequence ID" value="NZ_CP011125.1"/>
</dbReference>
<sequence length="96" mass="10171">MNALAEWLEKRGGAAAKRELQRRIEEKTGRPIRWATIHDIARGAVVPTPDTAKRIEAATDGEVTAAQLLGISGDESSTPAGADQPRGEVNTVEPAA</sequence>
<dbReference type="STRING" id="927083.DB32_003208"/>
<evidence type="ECO:0000256" key="1">
    <source>
        <dbReference type="SAM" id="MobiDB-lite"/>
    </source>
</evidence>
<reference evidence="2 3" key="1">
    <citation type="submission" date="2015-03" db="EMBL/GenBank/DDBJ databases">
        <title>Genome assembly of Sandaracinus amylolyticus DSM 53668.</title>
        <authorList>
            <person name="Sharma G."/>
            <person name="Subramanian S."/>
        </authorList>
    </citation>
    <scope>NUCLEOTIDE SEQUENCE [LARGE SCALE GENOMIC DNA]</scope>
    <source>
        <strain evidence="2 3">DSM 53668</strain>
    </source>
</reference>
<evidence type="ECO:0008006" key="4">
    <source>
        <dbReference type="Google" id="ProtNLM"/>
    </source>
</evidence>
<name>A0A0F6SEZ6_9BACT</name>
<evidence type="ECO:0000313" key="3">
    <source>
        <dbReference type="Proteomes" id="UP000034883"/>
    </source>
</evidence>
<dbReference type="Proteomes" id="UP000034883">
    <property type="component" value="Chromosome"/>
</dbReference>
<evidence type="ECO:0000313" key="2">
    <source>
        <dbReference type="EMBL" id="AKF06059.1"/>
    </source>
</evidence>
<keyword evidence="3" id="KW-1185">Reference proteome</keyword>